<reference evidence="6 7" key="1">
    <citation type="submission" date="2016-10" db="EMBL/GenBank/DDBJ databases">
        <authorList>
            <person name="de Groot N.N."/>
        </authorList>
    </citation>
    <scope>NUCLEOTIDE SEQUENCE [LARGE SCALE GENOMIC DNA]</scope>
    <source>
        <strain evidence="6 7">ATCC 43154</strain>
    </source>
</reference>
<name>A0A1I4LGB0_9BURK</name>
<protein>
    <submittedName>
        <fullName evidence="6">Protein SCO1/2</fullName>
    </submittedName>
</protein>
<dbReference type="AlphaFoldDB" id="A0A1I4LGB0"/>
<dbReference type="RefSeq" id="WP_093386925.1">
    <property type="nucleotide sequence ID" value="NZ_FOTW01000009.1"/>
</dbReference>
<dbReference type="FunFam" id="3.40.30.10:FF:000013">
    <property type="entry name" value="Blast:Protein SCO1 homolog, mitochondrial"/>
    <property type="match status" value="1"/>
</dbReference>
<dbReference type="Gene3D" id="3.40.30.10">
    <property type="entry name" value="Glutaredoxin"/>
    <property type="match status" value="1"/>
</dbReference>
<keyword evidence="2 3" id="KW-0186">Copper</keyword>
<accession>A0A1I4LGB0</accession>
<dbReference type="STRING" id="758825.SAMN02982985_01941"/>
<evidence type="ECO:0000313" key="7">
    <source>
        <dbReference type="Proteomes" id="UP000199470"/>
    </source>
</evidence>
<dbReference type="InterPro" id="IPR013766">
    <property type="entry name" value="Thioredoxin_domain"/>
</dbReference>
<dbReference type="InterPro" id="IPR036249">
    <property type="entry name" value="Thioredoxin-like_sf"/>
</dbReference>
<dbReference type="CDD" id="cd02968">
    <property type="entry name" value="SCO"/>
    <property type="match status" value="1"/>
</dbReference>
<comment type="similarity">
    <text evidence="1">Belongs to the SCO1/2 family.</text>
</comment>
<feature type="binding site" evidence="3">
    <location>
        <position position="164"/>
    </location>
    <ligand>
        <name>Cu cation</name>
        <dbReference type="ChEBI" id="CHEBI:23378"/>
    </ligand>
</feature>
<dbReference type="OrthoDB" id="9790194at2"/>
<dbReference type="PANTHER" id="PTHR12151:SF25">
    <property type="entry name" value="LINALOOL DEHYDRATASE_ISOMERASE DOMAIN-CONTAINING PROTEIN"/>
    <property type="match status" value="1"/>
</dbReference>
<dbReference type="Pfam" id="PF02630">
    <property type="entry name" value="SCO1-SenC"/>
    <property type="match status" value="1"/>
</dbReference>
<feature type="disulfide bond" description="Redox-active" evidence="4">
    <location>
        <begin position="77"/>
        <end position="81"/>
    </location>
</feature>
<evidence type="ECO:0000256" key="3">
    <source>
        <dbReference type="PIRSR" id="PIRSR603782-1"/>
    </source>
</evidence>
<evidence type="ECO:0000256" key="1">
    <source>
        <dbReference type="ARBA" id="ARBA00010996"/>
    </source>
</evidence>
<dbReference type="Proteomes" id="UP000199470">
    <property type="component" value="Unassembled WGS sequence"/>
</dbReference>
<evidence type="ECO:0000259" key="5">
    <source>
        <dbReference type="PROSITE" id="PS51352"/>
    </source>
</evidence>
<feature type="binding site" evidence="3">
    <location>
        <position position="81"/>
    </location>
    <ligand>
        <name>Cu cation</name>
        <dbReference type="ChEBI" id="CHEBI:23378"/>
    </ligand>
</feature>
<keyword evidence="7" id="KW-1185">Reference proteome</keyword>
<dbReference type="SUPFAM" id="SSF52833">
    <property type="entry name" value="Thioredoxin-like"/>
    <property type="match status" value="1"/>
</dbReference>
<dbReference type="GO" id="GO:0046872">
    <property type="term" value="F:metal ion binding"/>
    <property type="evidence" value="ECO:0007669"/>
    <property type="project" value="UniProtKB-KW"/>
</dbReference>
<keyword evidence="3" id="KW-0479">Metal-binding</keyword>
<sequence>MAKQFPGHARRRHTLALAAAVLALCGCDDLFHGYNGNEIGAGAAGLDFHLLGAAGRATSMADFRGKYVLLFFGFTQCPDICPSALSRAVEIRRLLGAAGRHLQVVFITIDPERDSPELLEQYTAAFDPSFVGLAGTAAQTARVAADFKIEYRKVASGNSYSMDHTSTSYLFDRGGRIRLAIAHKATAQQCADDLRRLMRGDGDRL</sequence>
<dbReference type="InterPro" id="IPR003782">
    <property type="entry name" value="SCO1/SenC"/>
</dbReference>
<dbReference type="PROSITE" id="PS51257">
    <property type="entry name" value="PROKAR_LIPOPROTEIN"/>
    <property type="match status" value="1"/>
</dbReference>
<keyword evidence="4" id="KW-1015">Disulfide bond</keyword>
<dbReference type="EMBL" id="FOTW01000009">
    <property type="protein sequence ID" value="SFL90054.1"/>
    <property type="molecule type" value="Genomic_DNA"/>
</dbReference>
<dbReference type="PROSITE" id="PS51352">
    <property type="entry name" value="THIOREDOXIN_2"/>
    <property type="match status" value="1"/>
</dbReference>
<evidence type="ECO:0000313" key="6">
    <source>
        <dbReference type="EMBL" id="SFL90054.1"/>
    </source>
</evidence>
<proteinExistence type="inferred from homology"/>
<evidence type="ECO:0000256" key="2">
    <source>
        <dbReference type="ARBA" id="ARBA00023008"/>
    </source>
</evidence>
<dbReference type="PANTHER" id="PTHR12151">
    <property type="entry name" value="ELECTRON TRANSPORT PROTIN SCO1/SENC FAMILY MEMBER"/>
    <property type="match status" value="1"/>
</dbReference>
<organism evidence="6 7">
    <name type="scientific">Rugamonas rubra</name>
    <dbReference type="NCBI Taxonomy" id="758825"/>
    <lineage>
        <taxon>Bacteria</taxon>
        <taxon>Pseudomonadati</taxon>
        <taxon>Pseudomonadota</taxon>
        <taxon>Betaproteobacteria</taxon>
        <taxon>Burkholderiales</taxon>
        <taxon>Oxalobacteraceae</taxon>
        <taxon>Telluria group</taxon>
        <taxon>Rugamonas</taxon>
    </lineage>
</organism>
<gene>
    <name evidence="6" type="ORF">SAMN02982985_01941</name>
</gene>
<evidence type="ECO:0000256" key="4">
    <source>
        <dbReference type="PIRSR" id="PIRSR603782-2"/>
    </source>
</evidence>
<feature type="domain" description="Thioredoxin" evidence="5">
    <location>
        <begin position="39"/>
        <end position="203"/>
    </location>
</feature>
<feature type="binding site" evidence="3">
    <location>
        <position position="77"/>
    </location>
    <ligand>
        <name>Cu cation</name>
        <dbReference type="ChEBI" id="CHEBI:23378"/>
    </ligand>
</feature>